<evidence type="ECO:0000256" key="2">
    <source>
        <dbReference type="ARBA" id="ARBA00022670"/>
    </source>
</evidence>
<keyword evidence="6" id="KW-0482">Metalloprotease</keyword>
<dbReference type="Proteomes" id="UP000070383">
    <property type="component" value="Unassembled WGS sequence"/>
</dbReference>
<evidence type="ECO:0000259" key="8">
    <source>
        <dbReference type="PROSITE" id="PS50249"/>
    </source>
</evidence>
<keyword evidence="10" id="KW-1185">Reference proteome</keyword>
<name>A0A133K8H8_9FIRM</name>
<dbReference type="PATRIC" id="fig|33036.3.peg.1918"/>
<accession>A0A133K8H8</accession>
<dbReference type="AlphaFoldDB" id="A0A133K8H8"/>
<dbReference type="STRING" id="33036.HMPREF3200_01941"/>
<dbReference type="GO" id="GO:0046872">
    <property type="term" value="F:metal ion binding"/>
    <property type="evidence" value="ECO:0007669"/>
    <property type="project" value="UniProtKB-KW"/>
</dbReference>
<dbReference type="EMBL" id="LRPM01000105">
    <property type="protein sequence ID" value="KWZ75775.1"/>
    <property type="molecule type" value="Genomic_DNA"/>
</dbReference>
<dbReference type="InterPro" id="IPR020891">
    <property type="entry name" value="UPF0758_CS"/>
</dbReference>
<dbReference type="CDD" id="cd08071">
    <property type="entry name" value="MPN_DUF2466"/>
    <property type="match status" value="1"/>
</dbReference>
<keyword evidence="3" id="KW-0479">Metal-binding</keyword>
<keyword evidence="2" id="KW-0645">Protease</keyword>
<proteinExistence type="inferred from homology"/>
<organism evidence="9 10">
    <name type="scientific">Anaerococcus tetradius</name>
    <dbReference type="NCBI Taxonomy" id="33036"/>
    <lineage>
        <taxon>Bacteria</taxon>
        <taxon>Bacillati</taxon>
        <taxon>Bacillota</taxon>
        <taxon>Tissierellia</taxon>
        <taxon>Tissierellales</taxon>
        <taxon>Peptoniphilaceae</taxon>
        <taxon>Anaerococcus</taxon>
    </lineage>
</organism>
<evidence type="ECO:0000256" key="5">
    <source>
        <dbReference type="ARBA" id="ARBA00022833"/>
    </source>
</evidence>
<dbReference type="RefSeq" id="WP_060929958.1">
    <property type="nucleotide sequence ID" value="NZ_KQ955312.1"/>
</dbReference>
<feature type="domain" description="MPN" evidence="8">
    <location>
        <begin position="106"/>
        <end position="228"/>
    </location>
</feature>
<dbReference type="InterPro" id="IPR001405">
    <property type="entry name" value="UPF0758"/>
</dbReference>
<dbReference type="NCBIfam" id="NF000642">
    <property type="entry name" value="PRK00024.1"/>
    <property type="match status" value="1"/>
</dbReference>
<reference evidence="10" key="1">
    <citation type="submission" date="2016-01" db="EMBL/GenBank/DDBJ databases">
        <authorList>
            <person name="Mitreva M."/>
            <person name="Pepin K.H."/>
            <person name="Mihindukulasuriya K.A."/>
            <person name="Fulton R."/>
            <person name="Fronick C."/>
            <person name="O'Laughlin M."/>
            <person name="Miner T."/>
            <person name="Herter B."/>
            <person name="Rosa B.A."/>
            <person name="Cordes M."/>
            <person name="Tomlinson C."/>
            <person name="Wollam A."/>
            <person name="Palsikar V.B."/>
            <person name="Mardis E.R."/>
            <person name="Wilson R.K."/>
        </authorList>
    </citation>
    <scope>NUCLEOTIDE SEQUENCE [LARGE SCALE GENOMIC DNA]</scope>
    <source>
        <strain evidence="10">MJR8151</strain>
    </source>
</reference>
<evidence type="ECO:0000256" key="1">
    <source>
        <dbReference type="ARBA" id="ARBA00010243"/>
    </source>
</evidence>
<evidence type="ECO:0000256" key="7">
    <source>
        <dbReference type="RuleBase" id="RU003797"/>
    </source>
</evidence>
<dbReference type="InterPro" id="IPR025657">
    <property type="entry name" value="RadC_JAB"/>
</dbReference>
<dbReference type="PANTHER" id="PTHR30471:SF3">
    <property type="entry name" value="UPF0758 PROTEIN YEES-RELATED"/>
    <property type="match status" value="1"/>
</dbReference>
<comment type="caution">
    <text evidence="9">The sequence shown here is derived from an EMBL/GenBank/DDBJ whole genome shotgun (WGS) entry which is preliminary data.</text>
</comment>
<dbReference type="PROSITE" id="PS01302">
    <property type="entry name" value="UPF0758"/>
    <property type="match status" value="1"/>
</dbReference>
<dbReference type="InterPro" id="IPR037518">
    <property type="entry name" value="MPN"/>
</dbReference>
<dbReference type="Pfam" id="PF20582">
    <property type="entry name" value="UPF0758_N"/>
    <property type="match status" value="1"/>
</dbReference>
<protein>
    <submittedName>
        <fullName evidence="9">DNA repair protein RadC</fullName>
    </submittedName>
</protein>
<dbReference type="NCBIfam" id="TIGR00608">
    <property type="entry name" value="radc"/>
    <property type="match status" value="1"/>
</dbReference>
<sequence>MNNSKRIKDLDQFDRPREKMIREGFDSLSDEELLAIILSTGNKEKNVIDLSKEILDTFSYEELLEIEVVELRRIKGIKEAKASKIVAALQLGRRINERVLDRKIEKITSSNDVYEIMKTKLENAKKEYFYAILLDTKNVIIAKDFVSMGDLNSTIVNPREVFKKAIKKSAKSMIIVHNHPSGNPNPSREDFAITKRLADSGELLDIEVLDHIIIGKDCFYSFKKEGNL</sequence>
<keyword evidence="5" id="KW-0862">Zinc</keyword>
<keyword evidence="4" id="KW-0378">Hydrolase</keyword>
<dbReference type="SUPFAM" id="SSF102712">
    <property type="entry name" value="JAB1/MPN domain"/>
    <property type="match status" value="1"/>
</dbReference>
<dbReference type="InterPro" id="IPR046778">
    <property type="entry name" value="UPF0758_N"/>
</dbReference>
<evidence type="ECO:0000313" key="9">
    <source>
        <dbReference type="EMBL" id="KWZ75775.1"/>
    </source>
</evidence>
<evidence type="ECO:0000256" key="3">
    <source>
        <dbReference type="ARBA" id="ARBA00022723"/>
    </source>
</evidence>
<dbReference type="GO" id="GO:0006508">
    <property type="term" value="P:proteolysis"/>
    <property type="evidence" value="ECO:0007669"/>
    <property type="project" value="UniProtKB-KW"/>
</dbReference>
<dbReference type="PROSITE" id="PS50249">
    <property type="entry name" value="MPN"/>
    <property type="match status" value="1"/>
</dbReference>
<evidence type="ECO:0000256" key="4">
    <source>
        <dbReference type="ARBA" id="ARBA00022801"/>
    </source>
</evidence>
<evidence type="ECO:0000313" key="10">
    <source>
        <dbReference type="Proteomes" id="UP000070383"/>
    </source>
</evidence>
<dbReference type="Pfam" id="PF04002">
    <property type="entry name" value="RadC"/>
    <property type="match status" value="1"/>
</dbReference>
<dbReference type="PANTHER" id="PTHR30471">
    <property type="entry name" value="DNA REPAIR PROTEIN RADC"/>
    <property type="match status" value="1"/>
</dbReference>
<dbReference type="OrthoDB" id="9804482at2"/>
<dbReference type="Gene3D" id="3.40.140.10">
    <property type="entry name" value="Cytidine Deaminase, domain 2"/>
    <property type="match status" value="1"/>
</dbReference>
<comment type="similarity">
    <text evidence="1 7">Belongs to the UPF0758 family.</text>
</comment>
<evidence type="ECO:0000256" key="6">
    <source>
        <dbReference type="ARBA" id="ARBA00023049"/>
    </source>
</evidence>
<dbReference type="GO" id="GO:0008237">
    <property type="term" value="F:metallopeptidase activity"/>
    <property type="evidence" value="ECO:0007669"/>
    <property type="project" value="UniProtKB-KW"/>
</dbReference>
<gene>
    <name evidence="9" type="ORF">HMPREF3200_01941</name>
</gene>